<dbReference type="AlphaFoldDB" id="A0A1G4MI20"/>
<dbReference type="CDD" id="cd18321">
    <property type="entry name" value="BTB_POZ_EloC"/>
    <property type="match status" value="1"/>
</dbReference>
<gene>
    <name evidence="6" type="ORF">LAFE_0G12882G</name>
</gene>
<feature type="domain" description="SKP1 component POZ" evidence="5">
    <location>
        <begin position="4"/>
        <end position="62"/>
    </location>
</feature>
<evidence type="ECO:0000256" key="3">
    <source>
        <dbReference type="ARBA" id="ARBA00021347"/>
    </source>
</evidence>
<comment type="similarity">
    <text evidence="2">Belongs to the SKP1 family.</text>
</comment>
<keyword evidence="7" id="KW-1185">Reference proteome</keyword>
<dbReference type="InterPro" id="IPR001232">
    <property type="entry name" value="SKP1-like"/>
</dbReference>
<evidence type="ECO:0000313" key="6">
    <source>
        <dbReference type="EMBL" id="SCW03547.1"/>
    </source>
</evidence>
<accession>A0A1G4MI20</accession>
<dbReference type="SMART" id="SM00512">
    <property type="entry name" value="Skp1"/>
    <property type="match status" value="1"/>
</dbReference>
<reference evidence="6 7" key="1">
    <citation type="submission" date="2016-03" db="EMBL/GenBank/DDBJ databases">
        <authorList>
            <person name="Devillers H."/>
        </authorList>
    </citation>
    <scope>NUCLEOTIDE SEQUENCE [LARGE SCALE GENOMIC DNA]</scope>
    <source>
        <strain evidence="6">CBS 6772</strain>
    </source>
</reference>
<evidence type="ECO:0000256" key="1">
    <source>
        <dbReference type="ARBA" id="ARBA00004123"/>
    </source>
</evidence>
<protein>
    <recommendedName>
        <fullName evidence="3">Elongin-C</fullName>
    </recommendedName>
</protein>
<dbReference type="STRING" id="4955.A0A1G4MI20"/>
<dbReference type="InterPro" id="IPR016073">
    <property type="entry name" value="Skp1_comp_POZ"/>
</dbReference>
<dbReference type="FunFam" id="3.30.710.10:FF:000035">
    <property type="entry name" value="Elongin C transcription elongation factor"/>
    <property type="match status" value="1"/>
</dbReference>
<sequence>MSEVTLVSAENVEFPVTRETAMISPTLKAMLSESFEDSEKKRIELKEIEAPILKKVIEYLQYCQKYQDATDTDDVPEFEVPTDMSLELLLVADYLNI</sequence>
<evidence type="ECO:0000259" key="5">
    <source>
        <dbReference type="Pfam" id="PF03931"/>
    </source>
</evidence>
<dbReference type="Proteomes" id="UP000190831">
    <property type="component" value="Chromosome G"/>
</dbReference>
<dbReference type="OrthoDB" id="249087at2759"/>
<evidence type="ECO:0000256" key="4">
    <source>
        <dbReference type="ARBA" id="ARBA00023242"/>
    </source>
</evidence>
<dbReference type="SUPFAM" id="SSF54695">
    <property type="entry name" value="POZ domain"/>
    <property type="match status" value="1"/>
</dbReference>
<dbReference type="GO" id="GO:0006511">
    <property type="term" value="P:ubiquitin-dependent protein catabolic process"/>
    <property type="evidence" value="ECO:0007669"/>
    <property type="project" value="InterPro"/>
</dbReference>
<dbReference type="PANTHER" id="PTHR20648">
    <property type="entry name" value="ELONGIN-C"/>
    <property type="match status" value="1"/>
</dbReference>
<dbReference type="Gene3D" id="3.30.710.10">
    <property type="entry name" value="Potassium Channel Kv1.1, Chain A"/>
    <property type="match status" value="1"/>
</dbReference>
<dbReference type="Pfam" id="PF03931">
    <property type="entry name" value="Skp1_POZ"/>
    <property type="match status" value="1"/>
</dbReference>
<proteinExistence type="inferred from homology"/>
<dbReference type="InterPro" id="IPR039948">
    <property type="entry name" value="ELC1"/>
</dbReference>
<name>A0A1G4MI20_LACFM</name>
<dbReference type="InterPro" id="IPR011333">
    <property type="entry name" value="SKP1/BTB/POZ_sf"/>
</dbReference>
<dbReference type="EMBL" id="LT598486">
    <property type="protein sequence ID" value="SCW03547.1"/>
    <property type="molecule type" value="Genomic_DNA"/>
</dbReference>
<evidence type="ECO:0000256" key="2">
    <source>
        <dbReference type="ARBA" id="ARBA00009993"/>
    </source>
</evidence>
<organism evidence="6 7">
    <name type="scientific">Lachancea fermentati</name>
    <name type="common">Zygosaccharomyces fermentati</name>
    <dbReference type="NCBI Taxonomy" id="4955"/>
    <lineage>
        <taxon>Eukaryota</taxon>
        <taxon>Fungi</taxon>
        <taxon>Dikarya</taxon>
        <taxon>Ascomycota</taxon>
        <taxon>Saccharomycotina</taxon>
        <taxon>Saccharomycetes</taxon>
        <taxon>Saccharomycetales</taxon>
        <taxon>Saccharomycetaceae</taxon>
        <taxon>Lachancea</taxon>
    </lineage>
</organism>
<dbReference type="OMA" id="ELMMAPN"/>
<keyword evidence="4" id="KW-0539">Nucleus</keyword>
<evidence type="ECO:0000313" key="7">
    <source>
        <dbReference type="Proteomes" id="UP000190831"/>
    </source>
</evidence>
<comment type="subcellular location">
    <subcellularLocation>
        <location evidence="1">Nucleus</location>
    </subcellularLocation>
</comment>
<dbReference type="GO" id="GO:0005634">
    <property type="term" value="C:nucleus"/>
    <property type="evidence" value="ECO:0007669"/>
    <property type="project" value="UniProtKB-SubCell"/>
</dbReference>